<dbReference type="EMBL" id="CM042037">
    <property type="protein sequence ID" value="KAI3743428.1"/>
    <property type="molecule type" value="Genomic_DNA"/>
</dbReference>
<sequence length="1187" mass="131548">MKTQPNVTHRLLPAVLPAVFIAITYVDPGKWVAAVEGGARFGYDLIVPMFVFGLAAVLCQYLAASIAVVTGRNLAQICSLEYDTITCIFLGFQAELSMIALDLSMMLGTAHALNLTFGIGLFTCVLLTSLDTLLFPVFSSYLENGKAKFICMWLATVSLFSYFFGVVTSQRDTSLSMGWMLTSFSGESAFALMSLLGASIMPHNFYLHSSIVQKNQGFKQVSKGALCQDHLFAISCVFSGIFVINYILMNSAANVFYSTGLGLLTFQDALSLMDQVFRSLMAPFALILVLVLSYHTTSLTWKFSSQSVLLNFFKIDIPGWCHHSTIRLISLIPALLSTWHSGAEGAYQLMLFTQIMVAILLPSSVIPLFRVASSRSIMGVNKISQFVEFLIWITYVGMLGLVIVFVVEMVFGNSDWASNLRWTMWVPYVFVLVTAIFSVSFVLWLVVTPLKSASSRPNVQKWDTIQEIAPESSFIKEKIENPREIQETVFTRDSDSGGDLNLPDELLDCDNGPHLTTIEEICSDITESLQPDESPKIVEKVSSPVGTILKKEDDDLVEKTLRIDGNLRIVKEPDIVKEPEWEPEEPLKTISEMGRVQSPSNGPGLFRNLGGKTDDITIGPGSLSKLVGLGRAARRQLATTLGDFWKLLFDLRGEMTQDAKTNKLDKLLGIDSKVNLKASLGISKMENPEIDPIYGVQRGSTYLLTSYQQLLDAYAQNPALNMMDPEKRYHSLRLPQASGPYLDQPATVHGYQIKSYINQSKQNSGYFQNQIEAVSPKSPPLISSNYKSSVPVTKTQQNGLRPVKPPGFPDPVVSRNSLMQPERTYYNFQPKVPVENVHEKKYYSMPDISGLLPNRGSKILPEQYMPLGHSVYAGPLNRSGTISGYGGLSYSNLSRDAVAYQPVSSYKSGLGSDTWSMWSKQPSEHFGLAEKVNPGPDLSTQEMTTPAMDSEANILKSFRLCIVMLLKLEGSEWLFNQNGGLDEDLVDRVAARERFLYEIEVNRVACGGGTKVDETEYNKHIVTSVPNCGEECVWRIVLIKSFGVWCIHRILELLLMESRPKLWGKYTYVLSLLQGIIEPAFAKPRVPTSPCFCLQLPDSYQNRSSPPKSITSLPPPVKPKRGKRTTATDLLDIVKDVETAISCRKGRPGTAAGDVAFPIGKENLASVLKRYKRRLLAVSPDGLSRSP</sequence>
<reference evidence="1 2" key="2">
    <citation type="journal article" date="2022" name="Mol. Ecol. Resour.">
        <title>The genomes of chicory, endive, great burdock and yacon provide insights into Asteraceae paleo-polyploidization history and plant inulin production.</title>
        <authorList>
            <person name="Fan W."/>
            <person name="Wang S."/>
            <person name="Wang H."/>
            <person name="Wang A."/>
            <person name="Jiang F."/>
            <person name="Liu H."/>
            <person name="Zhao H."/>
            <person name="Xu D."/>
            <person name="Zhang Y."/>
        </authorList>
    </citation>
    <scope>NUCLEOTIDE SEQUENCE [LARGE SCALE GENOMIC DNA]</scope>
    <source>
        <strain evidence="2">cv. Yunnan</strain>
        <tissue evidence="1">Leaves</tissue>
    </source>
</reference>
<proteinExistence type="predicted"/>
<reference evidence="2" key="1">
    <citation type="journal article" date="2022" name="Mol. Ecol. Resour.">
        <title>The genomes of chicory, endive, great burdock and yacon provide insights into Asteraceae palaeo-polyploidization history and plant inulin production.</title>
        <authorList>
            <person name="Fan W."/>
            <person name="Wang S."/>
            <person name="Wang H."/>
            <person name="Wang A."/>
            <person name="Jiang F."/>
            <person name="Liu H."/>
            <person name="Zhao H."/>
            <person name="Xu D."/>
            <person name="Zhang Y."/>
        </authorList>
    </citation>
    <scope>NUCLEOTIDE SEQUENCE [LARGE SCALE GENOMIC DNA]</scope>
    <source>
        <strain evidence="2">cv. Yunnan</strain>
    </source>
</reference>
<name>A0ACB9DAD4_9ASTR</name>
<comment type="caution">
    <text evidence="1">The sequence shown here is derived from an EMBL/GenBank/DDBJ whole genome shotgun (WGS) entry which is preliminary data.</text>
</comment>
<evidence type="ECO:0000313" key="2">
    <source>
        <dbReference type="Proteomes" id="UP001056120"/>
    </source>
</evidence>
<protein>
    <submittedName>
        <fullName evidence="1">Uncharacterized protein</fullName>
    </submittedName>
</protein>
<keyword evidence="2" id="KW-1185">Reference proteome</keyword>
<evidence type="ECO:0000313" key="1">
    <source>
        <dbReference type="EMBL" id="KAI3743428.1"/>
    </source>
</evidence>
<gene>
    <name evidence="1" type="ORF">L1987_61137</name>
</gene>
<accession>A0ACB9DAD4</accession>
<organism evidence="1 2">
    <name type="scientific">Smallanthus sonchifolius</name>
    <dbReference type="NCBI Taxonomy" id="185202"/>
    <lineage>
        <taxon>Eukaryota</taxon>
        <taxon>Viridiplantae</taxon>
        <taxon>Streptophyta</taxon>
        <taxon>Embryophyta</taxon>
        <taxon>Tracheophyta</taxon>
        <taxon>Spermatophyta</taxon>
        <taxon>Magnoliopsida</taxon>
        <taxon>eudicotyledons</taxon>
        <taxon>Gunneridae</taxon>
        <taxon>Pentapetalae</taxon>
        <taxon>asterids</taxon>
        <taxon>campanulids</taxon>
        <taxon>Asterales</taxon>
        <taxon>Asteraceae</taxon>
        <taxon>Asteroideae</taxon>
        <taxon>Heliantheae alliance</taxon>
        <taxon>Millerieae</taxon>
        <taxon>Smallanthus</taxon>
    </lineage>
</organism>
<dbReference type="Proteomes" id="UP001056120">
    <property type="component" value="Linkage Group LG20"/>
</dbReference>